<name>V5H0W1_IXORI</name>
<dbReference type="AlphaFoldDB" id="V5H0W1"/>
<evidence type="ECO:0000256" key="1">
    <source>
        <dbReference type="SAM" id="SignalP"/>
    </source>
</evidence>
<feature type="signal peptide" evidence="1">
    <location>
        <begin position="1"/>
        <end position="26"/>
    </location>
</feature>
<evidence type="ECO:0000313" key="2">
    <source>
        <dbReference type="EMBL" id="JAB70534.1"/>
    </source>
</evidence>
<dbReference type="EMBL" id="GANP01013934">
    <property type="protein sequence ID" value="JAB70534.1"/>
    <property type="molecule type" value="mRNA"/>
</dbReference>
<proteinExistence type="evidence at transcript level"/>
<accession>V5H0W1</accession>
<reference evidence="2" key="1">
    <citation type="journal article" date="2015" name="Sci. Rep.">
        <title>Tissue- and time-dependent transcription in Ixodes ricinus salivary glands and midguts when blood feeding on the vertebrate host.</title>
        <authorList>
            <person name="Kotsyfakis M."/>
            <person name="Schwarz A."/>
            <person name="Erhart J."/>
            <person name="Ribeiro J.M."/>
        </authorList>
    </citation>
    <scope>NUCLEOTIDE SEQUENCE</scope>
    <source>
        <tissue evidence="2">Salivary gland and midgut</tissue>
    </source>
</reference>
<feature type="chain" id="PRO_5004737624" evidence="1">
    <location>
        <begin position="27"/>
        <end position="116"/>
    </location>
</feature>
<protein>
    <submittedName>
        <fullName evidence="2">Putative secreted protein</fullName>
    </submittedName>
</protein>
<sequence length="116" mass="12845">MCRNISNMLFVLFAVVLGLAASKGEGSENNISECYRAVKQIGDIFCPLYGYNKSEGLIYATCELQCKDGNVKLPKEACPNDSLPRPCTPEVKNAFQEFSGTMRKIKDGLKKRGCRI</sequence>
<keyword evidence="1" id="KW-0732">Signal</keyword>
<organism evidence="2">
    <name type="scientific">Ixodes ricinus</name>
    <name type="common">Common tick</name>
    <name type="synonym">Acarus ricinus</name>
    <dbReference type="NCBI Taxonomy" id="34613"/>
    <lineage>
        <taxon>Eukaryota</taxon>
        <taxon>Metazoa</taxon>
        <taxon>Ecdysozoa</taxon>
        <taxon>Arthropoda</taxon>
        <taxon>Chelicerata</taxon>
        <taxon>Arachnida</taxon>
        <taxon>Acari</taxon>
        <taxon>Parasitiformes</taxon>
        <taxon>Ixodida</taxon>
        <taxon>Ixodoidea</taxon>
        <taxon>Ixodidae</taxon>
        <taxon>Ixodinae</taxon>
        <taxon>Ixodes</taxon>
    </lineage>
</organism>